<protein>
    <submittedName>
        <fullName evidence="4">Sulfurtransferase</fullName>
    </submittedName>
</protein>
<dbReference type="Proteomes" id="UP000284002">
    <property type="component" value="Unassembled WGS sequence"/>
</dbReference>
<dbReference type="GO" id="GO:0016740">
    <property type="term" value="F:transferase activity"/>
    <property type="evidence" value="ECO:0007669"/>
    <property type="project" value="UniProtKB-KW"/>
</dbReference>
<reference evidence="4 5" key="1">
    <citation type="submission" date="2016-10" db="EMBL/GenBank/DDBJ databases">
        <title>Comparative genome analysis of multiple Pseudomonas spp. focuses on biocontrol and plant growth promoting traits.</title>
        <authorList>
            <person name="Tao X.-Y."/>
            <person name="Taylor C.G."/>
        </authorList>
    </citation>
    <scope>NUCLEOTIDE SEQUENCE [LARGE SCALE GENOMIC DNA]</scope>
    <source>
        <strain evidence="4 5">36C6</strain>
    </source>
</reference>
<name>A0A423HL34_9PSED</name>
<sequence>MPRARRVLLCPSLAALSLSLLLGVAQAETALFSAEGYRIGLYRSPTPTQLQGANIIDTPALQNLLKHTPQPLLIDVYRRQWLQDRFIEDEAHENLPGSHWLANTGDGDLTPPWQQYFAHHLQQLTAGDLTRPLVFYCRSDCWLSWNAVKRAASMGYKTLYWYRDGLDAWQAANLPVTPARPDPFPDLSACVLLPHPDQKKIMR</sequence>
<evidence type="ECO:0000259" key="2">
    <source>
        <dbReference type="PROSITE" id="PS50206"/>
    </source>
</evidence>
<dbReference type="AlphaFoldDB" id="A0A423HL34"/>
<dbReference type="CDD" id="cd00158">
    <property type="entry name" value="RHOD"/>
    <property type="match status" value="1"/>
</dbReference>
<dbReference type="RefSeq" id="WP_123359757.1">
    <property type="nucleotide sequence ID" value="NZ_MOBM01000038.1"/>
</dbReference>
<evidence type="ECO:0000256" key="1">
    <source>
        <dbReference type="SAM" id="SignalP"/>
    </source>
</evidence>
<organism evidence="4 5">
    <name type="scientific">Pseudomonas frederiksbergensis</name>
    <dbReference type="NCBI Taxonomy" id="104087"/>
    <lineage>
        <taxon>Bacteria</taxon>
        <taxon>Pseudomonadati</taxon>
        <taxon>Pseudomonadota</taxon>
        <taxon>Gammaproteobacteria</taxon>
        <taxon>Pseudomonadales</taxon>
        <taxon>Pseudomonadaceae</taxon>
        <taxon>Pseudomonas</taxon>
    </lineage>
</organism>
<dbReference type="Gene3D" id="3.40.250.10">
    <property type="entry name" value="Rhodanese-like domain"/>
    <property type="match status" value="1"/>
</dbReference>
<gene>
    <name evidence="3" type="ORF">BK662_20430</name>
    <name evidence="4" type="ORF">BK662_22265</name>
</gene>
<evidence type="ECO:0000313" key="5">
    <source>
        <dbReference type="Proteomes" id="UP000284002"/>
    </source>
</evidence>
<proteinExistence type="predicted"/>
<dbReference type="InterPro" id="IPR036873">
    <property type="entry name" value="Rhodanese-like_dom_sf"/>
</dbReference>
<dbReference type="InterPro" id="IPR001763">
    <property type="entry name" value="Rhodanese-like_dom"/>
</dbReference>
<feature type="chain" id="PRO_5033421911" evidence="1">
    <location>
        <begin position="28"/>
        <end position="203"/>
    </location>
</feature>
<dbReference type="EMBL" id="MOBM01000038">
    <property type="protein sequence ID" value="RON13864.1"/>
    <property type="molecule type" value="Genomic_DNA"/>
</dbReference>
<dbReference type="EMBL" id="MOBM01000038">
    <property type="protein sequence ID" value="RON13521.1"/>
    <property type="molecule type" value="Genomic_DNA"/>
</dbReference>
<dbReference type="SUPFAM" id="SSF52821">
    <property type="entry name" value="Rhodanese/Cell cycle control phosphatase"/>
    <property type="match status" value="1"/>
</dbReference>
<evidence type="ECO:0000313" key="4">
    <source>
        <dbReference type="EMBL" id="RON13864.1"/>
    </source>
</evidence>
<feature type="signal peptide" evidence="1">
    <location>
        <begin position="1"/>
        <end position="27"/>
    </location>
</feature>
<keyword evidence="1" id="KW-0732">Signal</keyword>
<feature type="domain" description="Rhodanese" evidence="2">
    <location>
        <begin position="128"/>
        <end position="178"/>
    </location>
</feature>
<evidence type="ECO:0000313" key="3">
    <source>
        <dbReference type="EMBL" id="RON13521.1"/>
    </source>
</evidence>
<dbReference type="Pfam" id="PF00581">
    <property type="entry name" value="Rhodanese"/>
    <property type="match status" value="1"/>
</dbReference>
<dbReference type="InterPro" id="IPR022376">
    <property type="entry name" value="PQQ_CXXCW"/>
</dbReference>
<comment type="caution">
    <text evidence="4">The sequence shown here is derived from an EMBL/GenBank/DDBJ whole genome shotgun (WGS) entry which is preliminary data.</text>
</comment>
<dbReference type="PROSITE" id="PS50206">
    <property type="entry name" value="RHODANESE_3"/>
    <property type="match status" value="1"/>
</dbReference>
<accession>A0A423HL34</accession>
<keyword evidence="4" id="KW-0808">Transferase</keyword>
<dbReference type="NCBIfam" id="TIGR03865">
    <property type="entry name" value="PQQ_CXXCW"/>
    <property type="match status" value="1"/>
</dbReference>